<evidence type="ECO:0000256" key="1">
    <source>
        <dbReference type="SAM" id="MobiDB-lite"/>
    </source>
</evidence>
<dbReference type="AlphaFoldDB" id="A0A9N7V4G1"/>
<protein>
    <submittedName>
        <fullName evidence="2">Uncharacterized protein</fullName>
    </submittedName>
</protein>
<keyword evidence="3" id="KW-1185">Reference proteome</keyword>
<evidence type="ECO:0000313" key="3">
    <source>
        <dbReference type="Proteomes" id="UP001153269"/>
    </source>
</evidence>
<evidence type="ECO:0000313" key="2">
    <source>
        <dbReference type="EMBL" id="CAB1441958.1"/>
    </source>
</evidence>
<sequence>MWASPEQMLNTNWSFKLLNSELMTGSDSRQRCGLCSPFFTVANNRTKWLLAACIHNNRPPTSTIHHSQDAPGVPDDLDDVTHDFQLLIWPTCTGPGPSQSAGQLDPGEPAATS</sequence>
<reference evidence="2" key="1">
    <citation type="submission" date="2020-03" db="EMBL/GenBank/DDBJ databases">
        <authorList>
            <person name="Weist P."/>
        </authorList>
    </citation>
    <scope>NUCLEOTIDE SEQUENCE</scope>
</reference>
<feature type="region of interest" description="Disordered" evidence="1">
    <location>
        <begin position="91"/>
        <end position="113"/>
    </location>
</feature>
<organism evidence="2 3">
    <name type="scientific">Pleuronectes platessa</name>
    <name type="common">European plaice</name>
    <dbReference type="NCBI Taxonomy" id="8262"/>
    <lineage>
        <taxon>Eukaryota</taxon>
        <taxon>Metazoa</taxon>
        <taxon>Chordata</taxon>
        <taxon>Craniata</taxon>
        <taxon>Vertebrata</taxon>
        <taxon>Euteleostomi</taxon>
        <taxon>Actinopterygii</taxon>
        <taxon>Neopterygii</taxon>
        <taxon>Teleostei</taxon>
        <taxon>Neoteleostei</taxon>
        <taxon>Acanthomorphata</taxon>
        <taxon>Carangaria</taxon>
        <taxon>Pleuronectiformes</taxon>
        <taxon>Pleuronectoidei</taxon>
        <taxon>Pleuronectidae</taxon>
        <taxon>Pleuronectes</taxon>
    </lineage>
</organism>
<gene>
    <name evidence="2" type="ORF">PLEPLA_LOCUS29674</name>
</gene>
<dbReference type="Proteomes" id="UP001153269">
    <property type="component" value="Unassembled WGS sequence"/>
</dbReference>
<dbReference type="EMBL" id="CADEAL010002746">
    <property type="protein sequence ID" value="CAB1441958.1"/>
    <property type="molecule type" value="Genomic_DNA"/>
</dbReference>
<accession>A0A9N7V4G1</accession>
<name>A0A9N7V4G1_PLEPL</name>
<comment type="caution">
    <text evidence="2">The sequence shown here is derived from an EMBL/GenBank/DDBJ whole genome shotgun (WGS) entry which is preliminary data.</text>
</comment>
<proteinExistence type="predicted"/>